<proteinExistence type="predicted"/>
<dbReference type="PANTHER" id="PTHR43557:SF2">
    <property type="entry name" value="RIESKE DOMAIN-CONTAINING PROTEIN-RELATED"/>
    <property type="match status" value="1"/>
</dbReference>
<dbReference type="EMBL" id="BNAW01000002">
    <property type="protein sequence ID" value="GHF93909.1"/>
    <property type="molecule type" value="Genomic_DNA"/>
</dbReference>
<keyword evidence="8" id="KW-1185">Reference proteome</keyword>
<dbReference type="Proteomes" id="UP000649955">
    <property type="component" value="Unassembled WGS sequence"/>
</dbReference>
<comment type="caution">
    <text evidence="7">The sequence shown here is derived from an EMBL/GenBank/DDBJ whole genome shotgun (WGS) entry which is preliminary data.</text>
</comment>
<dbReference type="InterPro" id="IPR023753">
    <property type="entry name" value="FAD/NAD-binding_dom"/>
</dbReference>
<keyword evidence="4" id="KW-0560">Oxidoreductase</keyword>
<evidence type="ECO:0000256" key="4">
    <source>
        <dbReference type="ARBA" id="ARBA00023002"/>
    </source>
</evidence>
<dbReference type="PRINTS" id="PR00368">
    <property type="entry name" value="FADPNR"/>
</dbReference>
<accession>A0ABQ3K1Y4</accession>
<evidence type="ECO:0000259" key="6">
    <source>
        <dbReference type="Pfam" id="PF14759"/>
    </source>
</evidence>
<evidence type="ECO:0000313" key="7">
    <source>
        <dbReference type="EMBL" id="GHF93909.1"/>
    </source>
</evidence>
<feature type="domain" description="Reductase C-terminal" evidence="6">
    <location>
        <begin position="321"/>
        <end position="391"/>
    </location>
</feature>
<dbReference type="InterPro" id="IPR016156">
    <property type="entry name" value="FAD/NAD-linked_Rdtase_dimer_sf"/>
</dbReference>
<dbReference type="RefSeq" id="WP_191306423.1">
    <property type="nucleotide sequence ID" value="NZ_BNAW01000002.1"/>
</dbReference>
<dbReference type="PANTHER" id="PTHR43557">
    <property type="entry name" value="APOPTOSIS-INDUCING FACTOR 1"/>
    <property type="match status" value="1"/>
</dbReference>
<dbReference type="SUPFAM" id="SSF55424">
    <property type="entry name" value="FAD/NAD-linked reductases, dimerisation (C-terminal) domain"/>
    <property type="match status" value="1"/>
</dbReference>
<evidence type="ECO:0000256" key="3">
    <source>
        <dbReference type="ARBA" id="ARBA00022827"/>
    </source>
</evidence>
<sequence length="418" mass="44867">MSDLPRHVVVGGASAAGLTTAENLRKRGYDGKLTLVGDEPHPPYDRPPLSKQILAGTWVPERVRLRDDDALRGLDATLLLGHRATGLDPATRRVSLDDGATLEYDALVIATGVTPRELPGTNLDGVHRLRTLDDALALRTGLLAGPKVVVVGAGFLGAEVAAVARRMDLEVTLVDPLSVPMRRQFGDRVGDLVGRLHRDHGTTLRCGVGVARFLGSGGRVIGVELADESVLDADLVLVAVGSTPATTWLVESGLPLGNGVECDEFCRAAPGVYAAGDVASWPNTHFGLRMRLEHRMNATEQGMAVAAAIMGEAKPFAPVPYFWTDQYDTKIQAYGIFPEDARVQLLDGGFDERKFIAAYVRDDTVVGVLGWDEPRRVREARRLVVEQAPLVSAAGSRAAMPQSPQVNATKQIIDEVVQ</sequence>
<feature type="domain" description="FAD/NAD(P)-binding" evidence="5">
    <location>
        <begin position="7"/>
        <end position="302"/>
    </location>
</feature>
<dbReference type="InterPro" id="IPR050446">
    <property type="entry name" value="FAD-oxidoreductase/Apoptosis"/>
</dbReference>
<protein>
    <submittedName>
        <fullName evidence="7">Pyridine nucleotide-disulfide oxidoreductase</fullName>
    </submittedName>
</protein>
<organism evidence="7 8">
    <name type="scientific">Amycolatopsis bullii</name>
    <dbReference type="NCBI Taxonomy" id="941987"/>
    <lineage>
        <taxon>Bacteria</taxon>
        <taxon>Bacillati</taxon>
        <taxon>Actinomycetota</taxon>
        <taxon>Actinomycetes</taxon>
        <taxon>Pseudonocardiales</taxon>
        <taxon>Pseudonocardiaceae</taxon>
        <taxon>Amycolatopsis</taxon>
    </lineage>
</organism>
<dbReference type="InterPro" id="IPR036188">
    <property type="entry name" value="FAD/NAD-bd_sf"/>
</dbReference>
<dbReference type="SUPFAM" id="SSF51905">
    <property type="entry name" value="FAD/NAD(P)-binding domain"/>
    <property type="match status" value="2"/>
</dbReference>
<dbReference type="PRINTS" id="PR00411">
    <property type="entry name" value="PNDRDTASEI"/>
</dbReference>
<dbReference type="Pfam" id="PF07992">
    <property type="entry name" value="Pyr_redox_2"/>
    <property type="match status" value="1"/>
</dbReference>
<dbReference type="InterPro" id="IPR028202">
    <property type="entry name" value="Reductase_C"/>
</dbReference>
<evidence type="ECO:0000256" key="2">
    <source>
        <dbReference type="ARBA" id="ARBA00022630"/>
    </source>
</evidence>
<reference evidence="8" key="1">
    <citation type="journal article" date="2019" name="Int. J. Syst. Evol. Microbiol.">
        <title>The Global Catalogue of Microorganisms (GCM) 10K type strain sequencing project: providing services to taxonomists for standard genome sequencing and annotation.</title>
        <authorList>
            <consortium name="The Broad Institute Genomics Platform"/>
            <consortium name="The Broad Institute Genome Sequencing Center for Infectious Disease"/>
            <person name="Wu L."/>
            <person name="Ma J."/>
        </authorList>
    </citation>
    <scope>NUCLEOTIDE SEQUENCE [LARGE SCALE GENOMIC DNA]</scope>
    <source>
        <strain evidence="8">CGMCC 4.7680</strain>
    </source>
</reference>
<dbReference type="Gene3D" id="3.50.50.60">
    <property type="entry name" value="FAD/NAD(P)-binding domain"/>
    <property type="match status" value="2"/>
</dbReference>
<dbReference type="Pfam" id="PF14759">
    <property type="entry name" value="Reductase_C"/>
    <property type="match status" value="1"/>
</dbReference>
<keyword evidence="3" id="KW-0274">FAD</keyword>
<keyword evidence="2" id="KW-0285">Flavoprotein</keyword>
<evidence type="ECO:0000259" key="5">
    <source>
        <dbReference type="Pfam" id="PF07992"/>
    </source>
</evidence>
<name>A0ABQ3K1Y4_9PSEU</name>
<evidence type="ECO:0000256" key="1">
    <source>
        <dbReference type="ARBA" id="ARBA00001974"/>
    </source>
</evidence>
<comment type="cofactor">
    <cofactor evidence="1">
        <name>FAD</name>
        <dbReference type="ChEBI" id="CHEBI:57692"/>
    </cofactor>
</comment>
<evidence type="ECO:0000313" key="8">
    <source>
        <dbReference type="Proteomes" id="UP000649955"/>
    </source>
</evidence>
<gene>
    <name evidence="7" type="ORF">GCM10017567_05420</name>
</gene>
<dbReference type="Gene3D" id="3.30.390.30">
    <property type="match status" value="1"/>
</dbReference>